<evidence type="ECO:0000313" key="5">
    <source>
        <dbReference type="Proteomes" id="UP000309133"/>
    </source>
</evidence>
<evidence type="ECO:0000313" key="4">
    <source>
        <dbReference type="EMBL" id="THG30149.1"/>
    </source>
</evidence>
<dbReference type="EMBL" id="SSSM01000005">
    <property type="protein sequence ID" value="THG30149.1"/>
    <property type="molecule type" value="Genomic_DNA"/>
</dbReference>
<accession>A0A4S4FIR5</accession>
<dbReference type="AlphaFoldDB" id="A0A4S4FIR5"/>
<dbReference type="RefSeq" id="WP_136428613.1">
    <property type="nucleotide sequence ID" value="NZ_SSSM01000005.1"/>
</dbReference>
<evidence type="ECO:0000256" key="3">
    <source>
        <dbReference type="SAM" id="SignalP"/>
    </source>
</evidence>
<sequence>MRGRTVGGLTFAVLVGSGMALAVSAPAIADTCGAAAAVITSADASQFAALDGNNGSSPDNVVDYSEWVLAGGTATCATDTGLVEFTTYPASQPPTTEPTNPEPPVTTEPSAAPSESPSTAPSEAPSEAPTTSAPTQPQASQPATSGGTAGSGSSGASTSNGSTSGSTSGGSTSNSSSSGSTSRTTTTSASGAITTAPVSIAAAVATPPALTEVQTEAASDAIKETRSQLPVSIDPSPVLLSDQASATGSPIVSPNDTGMLAIVVGMSAISIGCAAFSVVLRRRKIGSRHSI</sequence>
<feature type="compositionally biased region" description="Low complexity" evidence="1">
    <location>
        <begin position="154"/>
        <end position="190"/>
    </location>
</feature>
<feature type="chain" id="PRO_5039575481" description="LPXTG cell wall anchor domain-containing protein" evidence="3">
    <location>
        <begin position="30"/>
        <end position="291"/>
    </location>
</feature>
<evidence type="ECO:0000256" key="1">
    <source>
        <dbReference type="SAM" id="MobiDB-lite"/>
    </source>
</evidence>
<feature type="compositionally biased region" description="Pro residues" evidence="1">
    <location>
        <begin position="91"/>
        <end position="106"/>
    </location>
</feature>
<reference evidence="4 5" key="1">
    <citation type="submission" date="2019-04" db="EMBL/GenBank/DDBJ databases">
        <authorList>
            <person name="Jiang L."/>
        </authorList>
    </citation>
    <scope>NUCLEOTIDE SEQUENCE [LARGE SCALE GENOMIC DNA]</scope>
    <source>
        <strain evidence="4 5">YIM 131853</strain>
    </source>
</reference>
<gene>
    <name evidence="4" type="ORF">E6C64_16095</name>
</gene>
<feature type="region of interest" description="Disordered" evidence="1">
    <location>
        <begin position="86"/>
        <end position="190"/>
    </location>
</feature>
<name>A0A4S4FIR5_9MICO</name>
<comment type="caution">
    <text evidence="4">The sequence shown here is derived from an EMBL/GenBank/DDBJ whole genome shotgun (WGS) entry which is preliminary data.</text>
</comment>
<keyword evidence="3" id="KW-0732">Signal</keyword>
<organism evidence="4 5">
    <name type="scientific">Naasia lichenicola</name>
    <dbReference type="NCBI Taxonomy" id="2565933"/>
    <lineage>
        <taxon>Bacteria</taxon>
        <taxon>Bacillati</taxon>
        <taxon>Actinomycetota</taxon>
        <taxon>Actinomycetes</taxon>
        <taxon>Micrococcales</taxon>
        <taxon>Microbacteriaceae</taxon>
        <taxon>Naasia</taxon>
    </lineage>
</organism>
<feature type="compositionally biased region" description="Low complexity" evidence="1">
    <location>
        <begin position="107"/>
        <end position="146"/>
    </location>
</feature>
<protein>
    <recommendedName>
        <fullName evidence="6">LPXTG cell wall anchor domain-containing protein</fullName>
    </recommendedName>
</protein>
<keyword evidence="2" id="KW-0472">Membrane</keyword>
<evidence type="ECO:0008006" key="6">
    <source>
        <dbReference type="Google" id="ProtNLM"/>
    </source>
</evidence>
<proteinExistence type="predicted"/>
<evidence type="ECO:0000256" key="2">
    <source>
        <dbReference type="SAM" id="Phobius"/>
    </source>
</evidence>
<feature type="signal peptide" evidence="3">
    <location>
        <begin position="1"/>
        <end position="29"/>
    </location>
</feature>
<feature type="transmembrane region" description="Helical" evidence="2">
    <location>
        <begin position="259"/>
        <end position="280"/>
    </location>
</feature>
<dbReference type="Proteomes" id="UP000309133">
    <property type="component" value="Unassembled WGS sequence"/>
</dbReference>
<keyword evidence="2" id="KW-1133">Transmembrane helix</keyword>
<keyword evidence="2" id="KW-0812">Transmembrane</keyword>
<keyword evidence="5" id="KW-1185">Reference proteome</keyword>